<evidence type="ECO:0000313" key="2">
    <source>
        <dbReference type="Proteomes" id="UP000215694"/>
    </source>
</evidence>
<dbReference type="AlphaFoldDB" id="A0A371J5P0"/>
<proteinExistence type="predicted"/>
<name>A0A371J5P0_9FIRM</name>
<dbReference type="OrthoDB" id="1757974at2"/>
<dbReference type="Proteomes" id="UP000215694">
    <property type="component" value="Unassembled WGS sequence"/>
</dbReference>
<organism evidence="1 2">
    <name type="scientific">Romboutsia weinsteinii</name>
    <dbReference type="NCBI Taxonomy" id="2020949"/>
    <lineage>
        <taxon>Bacteria</taxon>
        <taxon>Bacillati</taxon>
        <taxon>Bacillota</taxon>
        <taxon>Clostridia</taxon>
        <taxon>Peptostreptococcales</taxon>
        <taxon>Peptostreptococcaceae</taxon>
        <taxon>Romboutsia</taxon>
    </lineage>
</organism>
<protein>
    <submittedName>
        <fullName evidence="1">Uncharacterized protein</fullName>
    </submittedName>
</protein>
<comment type="caution">
    <text evidence="1">The sequence shown here is derived from an EMBL/GenBank/DDBJ whole genome shotgun (WGS) entry which is preliminary data.</text>
</comment>
<gene>
    <name evidence="1" type="ORF">CHL78_006755</name>
</gene>
<dbReference type="EMBL" id="NOJY02000009">
    <property type="protein sequence ID" value="RDY27997.1"/>
    <property type="molecule type" value="Genomic_DNA"/>
</dbReference>
<dbReference type="RefSeq" id="WP_094369641.1">
    <property type="nucleotide sequence ID" value="NZ_NOJY02000009.1"/>
</dbReference>
<reference evidence="1 2" key="1">
    <citation type="journal article" date="2017" name="Genome Announc.">
        <title>Draft Genome Sequence of Romboutsia weinsteinii sp. nov. Strain CCRI-19649(T) Isolated from Surface Water.</title>
        <authorList>
            <person name="Maheux A.F."/>
            <person name="Boudreau D.K."/>
            <person name="Berube E."/>
            <person name="Boissinot M."/>
            <person name="Cantin P."/>
            <person name="Raymond F."/>
            <person name="Corbeil J."/>
            <person name="Omar R.F."/>
            <person name="Bergeron M.G."/>
        </authorList>
    </citation>
    <scope>NUCLEOTIDE SEQUENCE [LARGE SCALE GENOMIC DNA]</scope>
    <source>
        <strain evidence="1 2">CCRI-19649</strain>
    </source>
</reference>
<sequence length="108" mass="12481">MPKNPKSIMDCDISQYCNNVANQYIFLVSIYAAIISQEIENDEDLGILGSFLVALGEELSLASEIRIACKAEFKEDTSEPEEIEDVFDRSIPRKRYIKKIKKRYSKRR</sequence>
<accession>A0A371J5P0</accession>
<evidence type="ECO:0000313" key="1">
    <source>
        <dbReference type="EMBL" id="RDY27997.1"/>
    </source>
</evidence>
<keyword evidence="2" id="KW-1185">Reference proteome</keyword>